<dbReference type="EMBL" id="CAJVQB010166850">
    <property type="protein sequence ID" value="CAG8857061.1"/>
    <property type="molecule type" value="Genomic_DNA"/>
</dbReference>
<gene>
    <name evidence="1" type="ORF">GMARGA_LOCUS45882</name>
</gene>
<keyword evidence="2" id="KW-1185">Reference proteome</keyword>
<reference evidence="1 2" key="1">
    <citation type="submission" date="2021-06" db="EMBL/GenBank/DDBJ databases">
        <authorList>
            <person name="Kallberg Y."/>
            <person name="Tangrot J."/>
            <person name="Rosling A."/>
        </authorList>
    </citation>
    <scope>NUCLEOTIDE SEQUENCE [LARGE SCALE GENOMIC DNA]</scope>
    <source>
        <strain evidence="1 2">120-4 pot B 10/14</strain>
    </source>
</reference>
<sequence length="119" mass="13929">VTIAIDPINNLSFKYQSNNIHEFTAIIRKRNPQNILSVCKKDHIVTIYNKESLNFYCKQLLDIKNVNVKNKRNVNIKKNHIGLTQEEINELTFNYLEKAVKASADPKNYFNDAFMKIKK</sequence>
<proteinExistence type="predicted"/>
<dbReference type="Proteomes" id="UP000789901">
    <property type="component" value="Unassembled WGS sequence"/>
</dbReference>
<feature type="non-terminal residue" evidence="1">
    <location>
        <position position="119"/>
    </location>
</feature>
<evidence type="ECO:0000313" key="2">
    <source>
        <dbReference type="Proteomes" id="UP000789901"/>
    </source>
</evidence>
<feature type="non-terminal residue" evidence="1">
    <location>
        <position position="1"/>
    </location>
</feature>
<evidence type="ECO:0000313" key="1">
    <source>
        <dbReference type="EMBL" id="CAG8857061.1"/>
    </source>
</evidence>
<accession>A0ABN7XQM3</accession>
<name>A0ABN7XQM3_GIGMA</name>
<organism evidence="1 2">
    <name type="scientific">Gigaspora margarita</name>
    <dbReference type="NCBI Taxonomy" id="4874"/>
    <lineage>
        <taxon>Eukaryota</taxon>
        <taxon>Fungi</taxon>
        <taxon>Fungi incertae sedis</taxon>
        <taxon>Mucoromycota</taxon>
        <taxon>Glomeromycotina</taxon>
        <taxon>Glomeromycetes</taxon>
        <taxon>Diversisporales</taxon>
        <taxon>Gigasporaceae</taxon>
        <taxon>Gigaspora</taxon>
    </lineage>
</organism>
<protein>
    <submittedName>
        <fullName evidence="1">37952_t:CDS:1</fullName>
    </submittedName>
</protein>
<comment type="caution">
    <text evidence="1">The sequence shown here is derived from an EMBL/GenBank/DDBJ whole genome shotgun (WGS) entry which is preliminary data.</text>
</comment>